<name>A0ABD0RXE2_CIRMR</name>
<gene>
    <name evidence="1" type="ORF">M9458_005107</name>
</gene>
<dbReference type="EMBL" id="JAMKFB020000002">
    <property type="protein sequence ID" value="KAL0201920.1"/>
    <property type="molecule type" value="Genomic_DNA"/>
</dbReference>
<evidence type="ECO:0000313" key="2">
    <source>
        <dbReference type="Proteomes" id="UP001529510"/>
    </source>
</evidence>
<feature type="non-terminal residue" evidence="1">
    <location>
        <position position="74"/>
    </location>
</feature>
<proteinExistence type="predicted"/>
<dbReference type="Proteomes" id="UP001529510">
    <property type="component" value="Unassembled WGS sequence"/>
</dbReference>
<evidence type="ECO:0000313" key="1">
    <source>
        <dbReference type="EMBL" id="KAL0201920.1"/>
    </source>
</evidence>
<feature type="non-terminal residue" evidence="1">
    <location>
        <position position="1"/>
    </location>
</feature>
<accession>A0ABD0RXE2</accession>
<sequence>DDYISQKSLSSRLSWSALGRTHRLKVMECKVKLLDGTDYTCTVEVGDDDDDDDDDDEEQFNEDRQIIILTVNGL</sequence>
<reference evidence="1 2" key="1">
    <citation type="submission" date="2024-05" db="EMBL/GenBank/DDBJ databases">
        <title>Genome sequencing and assembly of Indian major carp, Cirrhinus mrigala (Hamilton, 1822).</title>
        <authorList>
            <person name="Mohindra V."/>
            <person name="Chowdhury L.M."/>
            <person name="Lal K."/>
            <person name="Jena J.K."/>
        </authorList>
    </citation>
    <scope>NUCLEOTIDE SEQUENCE [LARGE SCALE GENOMIC DNA]</scope>
    <source>
        <strain evidence="1">CM1030</strain>
        <tissue evidence="1">Blood</tissue>
    </source>
</reference>
<protein>
    <submittedName>
        <fullName evidence="1">Uncharacterized protein</fullName>
    </submittedName>
</protein>
<organism evidence="1 2">
    <name type="scientific">Cirrhinus mrigala</name>
    <name type="common">Mrigala</name>
    <dbReference type="NCBI Taxonomy" id="683832"/>
    <lineage>
        <taxon>Eukaryota</taxon>
        <taxon>Metazoa</taxon>
        <taxon>Chordata</taxon>
        <taxon>Craniata</taxon>
        <taxon>Vertebrata</taxon>
        <taxon>Euteleostomi</taxon>
        <taxon>Actinopterygii</taxon>
        <taxon>Neopterygii</taxon>
        <taxon>Teleostei</taxon>
        <taxon>Ostariophysi</taxon>
        <taxon>Cypriniformes</taxon>
        <taxon>Cyprinidae</taxon>
        <taxon>Labeoninae</taxon>
        <taxon>Labeonini</taxon>
        <taxon>Cirrhinus</taxon>
    </lineage>
</organism>
<keyword evidence="2" id="KW-1185">Reference proteome</keyword>
<comment type="caution">
    <text evidence="1">The sequence shown here is derived from an EMBL/GenBank/DDBJ whole genome shotgun (WGS) entry which is preliminary data.</text>
</comment>
<dbReference type="AlphaFoldDB" id="A0ABD0RXE2"/>